<evidence type="ECO:0000313" key="2">
    <source>
        <dbReference type="EMBL" id="MCJ2375492.1"/>
    </source>
</evidence>
<dbReference type="Pfam" id="PF13265">
    <property type="entry name" value="DUF4056"/>
    <property type="match status" value="1"/>
</dbReference>
<gene>
    <name evidence="2" type="ORF">LNL84_01430</name>
</gene>
<comment type="caution">
    <text evidence="2">The sequence shown here is derived from an EMBL/GenBank/DDBJ whole genome shotgun (WGS) entry which is preliminary data.</text>
</comment>
<organism evidence="2 3">
    <name type="scientific">Vibrio gelatinilyticus</name>
    <dbReference type="NCBI Taxonomy" id="2893468"/>
    <lineage>
        <taxon>Bacteria</taxon>
        <taxon>Pseudomonadati</taxon>
        <taxon>Pseudomonadota</taxon>
        <taxon>Gammaproteobacteria</taxon>
        <taxon>Vibrionales</taxon>
        <taxon>Vibrionaceae</taxon>
        <taxon>Vibrio</taxon>
    </lineage>
</organism>
<accession>A0A9X2AXF4</accession>
<dbReference type="AlphaFoldDB" id="A0A9X2AXF4"/>
<sequence>MKMSTILLAAIALFPTVSIAESNTVPVGIRPCCAFGTGLKAELGPVPVPFYSIKNVLELEDIDAHTFNDGSASVIGSIFGSEDEVNGLLYTLKGGFIDTAHVRDTADFTYFLYNEMKNGAAIDRNIELTDELRQRRIVLSDLNEIEPSTRNQTFAQISALAAFRLAQWHEIAQWYGLISVGDFKEYPSAFSPEDLYSNMLGALIAVQIINTNPELTQDEFVSLFPKYFQRRLKSLQVQPEEVTIARLKALDGIWWDSEQRLPSKWVVKTRDYHFSLALTPNGIKDGEQLSLSEFKSLEQHAQLQLLVGKKNEEFDILPDELQNQAVWTVNHFQALADVAKRVDDQHVNSRNDALTIELD</sequence>
<feature type="chain" id="PRO_5040820213" evidence="1">
    <location>
        <begin position="21"/>
        <end position="359"/>
    </location>
</feature>
<evidence type="ECO:0000313" key="3">
    <source>
        <dbReference type="Proteomes" id="UP001139488"/>
    </source>
</evidence>
<reference evidence="2" key="1">
    <citation type="submission" date="2021-11" db="EMBL/GenBank/DDBJ databases">
        <title>Vibrio ZSDE26 sp. nov. and Vibrio ZSDZ34 sp. nov., isolated from coastal seawater in Qingdao.</title>
        <authorList>
            <person name="Zhang P."/>
        </authorList>
    </citation>
    <scope>NUCLEOTIDE SEQUENCE</scope>
    <source>
        <strain evidence="2">ZSDZ34</strain>
    </source>
</reference>
<keyword evidence="1" id="KW-0732">Signal</keyword>
<proteinExistence type="predicted"/>
<keyword evidence="3" id="KW-1185">Reference proteome</keyword>
<feature type="signal peptide" evidence="1">
    <location>
        <begin position="1"/>
        <end position="20"/>
    </location>
</feature>
<protein>
    <submittedName>
        <fullName evidence="2">DUF4056 domain-containing protein</fullName>
    </submittedName>
</protein>
<dbReference type="InterPro" id="IPR025130">
    <property type="entry name" value="DUF4056"/>
</dbReference>
<name>A0A9X2AXF4_9VIBR</name>
<dbReference type="EMBL" id="JAJNNZ010000001">
    <property type="protein sequence ID" value="MCJ2375492.1"/>
    <property type="molecule type" value="Genomic_DNA"/>
</dbReference>
<dbReference type="Proteomes" id="UP001139488">
    <property type="component" value="Unassembled WGS sequence"/>
</dbReference>
<dbReference type="RefSeq" id="WP_244354557.1">
    <property type="nucleotide sequence ID" value="NZ_JAJNNZ010000001.1"/>
</dbReference>
<evidence type="ECO:0000256" key="1">
    <source>
        <dbReference type="SAM" id="SignalP"/>
    </source>
</evidence>